<accession>A0A2S6N2Z9</accession>
<dbReference type="AlphaFoldDB" id="A0A2S6N2Z9"/>
<proteinExistence type="predicted"/>
<organism evidence="1 2">
    <name type="scientific">Rhodoblastus sphagnicola</name>
    <dbReference type="NCBI Taxonomy" id="333368"/>
    <lineage>
        <taxon>Bacteria</taxon>
        <taxon>Pseudomonadati</taxon>
        <taxon>Pseudomonadota</taxon>
        <taxon>Alphaproteobacteria</taxon>
        <taxon>Hyphomicrobiales</taxon>
        <taxon>Rhodoblastaceae</taxon>
        <taxon>Rhodoblastus</taxon>
    </lineage>
</organism>
<gene>
    <name evidence="1" type="ORF">CCR94_16490</name>
</gene>
<protein>
    <submittedName>
        <fullName evidence="1">Uncharacterized protein</fullName>
    </submittedName>
</protein>
<reference evidence="1 2" key="1">
    <citation type="journal article" date="2018" name="Arch. Microbiol.">
        <title>New insights into the metabolic potential of the phototrophic purple bacterium Rhodopila globiformis DSM 161(T) from its draft genome sequence and evidence for a vanadium-dependent nitrogenase.</title>
        <authorList>
            <person name="Imhoff J.F."/>
            <person name="Rahn T."/>
            <person name="Kunzel S."/>
            <person name="Neulinger S.C."/>
        </authorList>
    </citation>
    <scope>NUCLEOTIDE SEQUENCE [LARGE SCALE GENOMIC DNA]</scope>
    <source>
        <strain evidence="1 2">DSM 16996</strain>
    </source>
</reference>
<name>A0A2S6N2Z9_9HYPH</name>
<dbReference type="EMBL" id="NHSJ01000100">
    <property type="protein sequence ID" value="PPQ28988.1"/>
    <property type="molecule type" value="Genomic_DNA"/>
</dbReference>
<sequence>MRSPAFYWKAACEFGSKGFTTADLAGCTCGVAYATVRNWIRAMRNEGELIVVGSVPSLAGKPKHVYAVKRPRAKGPGLRRPTSDGAYGLVTEQIWQTMRMLKGSWTTDELALASSTEEVVVLRNTVQRYVRSLVRAGIVHVVKPPIRTRRGSVSARYNLTRTGNTGPLPPKLLQADFVFDQNLQKIVGESEVRNGLV</sequence>
<evidence type="ECO:0000313" key="1">
    <source>
        <dbReference type="EMBL" id="PPQ28988.1"/>
    </source>
</evidence>
<dbReference type="Proteomes" id="UP000239089">
    <property type="component" value="Unassembled WGS sequence"/>
</dbReference>
<evidence type="ECO:0000313" key="2">
    <source>
        <dbReference type="Proteomes" id="UP000239089"/>
    </source>
</evidence>
<keyword evidence="2" id="KW-1185">Reference proteome</keyword>
<dbReference type="RefSeq" id="WP_104508945.1">
    <property type="nucleotide sequence ID" value="NZ_JACIGC010000011.1"/>
</dbReference>
<dbReference type="OrthoDB" id="8080957at2"/>
<comment type="caution">
    <text evidence="1">The sequence shown here is derived from an EMBL/GenBank/DDBJ whole genome shotgun (WGS) entry which is preliminary data.</text>
</comment>